<gene>
    <name evidence="4" type="ORF">J5N97_022177</name>
</gene>
<dbReference type="InterPro" id="IPR050693">
    <property type="entry name" value="Hsp70_NEF-Inhibitors"/>
</dbReference>
<reference evidence="4" key="1">
    <citation type="submission" date="2021-03" db="EMBL/GenBank/DDBJ databases">
        <authorList>
            <person name="Li Z."/>
            <person name="Yang C."/>
        </authorList>
    </citation>
    <scope>NUCLEOTIDE SEQUENCE</scope>
    <source>
        <strain evidence="4">Dzin_1.0</strain>
        <tissue evidence="4">Leaf</tissue>
    </source>
</reference>
<dbReference type="GO" id="GO:0005783">
    <property type="term" value="C:endoplasmic reticulum"/>
    <property type="evidence" value="ECO:0007669"/>
    <property type="project" value="TreeGrafter"/>
</dbReference>
<evidence type="ECO:0000256" key="1">
    <source>
        <dbReference type="SAM" id="MobiDB-lite"/>
    </source>
</evidence>
<dbReference type="PANTHER" id="PTHR19316">
    <property type="entry name" value="PROTEIN FOLDING REGULATOR"/>
    <property type="match status" value="1"/>
</dbReference>
<evidence type="ECO:0000259" key="3">
    <source>
        <dbReference type="Pfam" id="PF08609"/>
    </source>
</evidence>
<protein>
    <recommendedName>
        <fullName evidence="3">Nucleotide exchange factor Fes1 domain-containing protein</fullName>
    </recommendedName>
</protein>
<dbReference type="InterPro" id="IPR016024">
    <property type="entry name" value="ARM-type_fold"/>
</dbReference>
<proteinExistence type="predicted"/>
<dbReference type="EMBL" id="JAGGNH010000006">
    <property type="protein sequence ID" value="KAJ0969300.1"/>
    <property type="molecule type" value="Genomic_DNA"/>
</dbReference>
<accession>A0A9D5HAM4</accession>
<evidence type="ECO:0000313" key="5">
    <source>
        <dbReference type="Proteomes" id="UP001085076"/>
    </source>
</evidence>
<dbReference type="SUPFAM" id="SSF48371">
    <property type="entry name" value="ARM repeat"/>
    <property type="match status" value="1"/>
</dbReference>
<comment type="caution">
    <text evidence="4">The sequence shown here is derived from an EMBL/GenBank/DDBJ whole genome shotgun (WGS) entry which is preliminary data.</text>
</comment>
<evidence type="ECO:0000256" key="2">
    <source>
        <dbReference type="SAM" id="Phobius"/>
    </source>
</evidence>
<keyword evidence="2" id="KW-0812">Transmembrane</keyword>
<dbReference type="PANTHER" id="PTHR19316:SF32">
    <property type="entry name" value="ARM REPEAT SUPERFAMILY PROTEIN"/>
    <property type="match status" value="1"/>
</dbReference>
<sequence length="516" mass="56920">MVRRELGVFITNKVTNDNPRKDTTSVTCLADSGSSEQISHQGKGTEKGKKKTIAVPKERRKIDAASYSLIKVLRGAHTGGLIVGRESGHFSSFITVSEFLCPPEFLESIARANPHLCSIMAKASILLLFLALVVSMSMVSLMALAAERENHSSSSSLSGILWSAGMAEGDLLAMADPSPVEEQTDEFAGGFSSLDGMLQWAIGHSDPAKLKEKASDVRRLSADELKKRQLELKDLMDKLKMPSDADLMRIAIADLNNSSISLEDRQRALNELLILVEPIDNANDLDKLGGLVTVVHELHNSEPEIRTTSAWILGKASQNNALVQKQILALGALTKLIKMVKSGSTEEAMKALYAISALIRNNNVGQELFFSENGDLVLQDIMSNFSADIRVHKKVVLLVSDLADYQLANVDNVNLPFFSNRLLLKSLVGLASSTDLDLQEKALMAIRSLLQLSSTEASVFRDFCDLDGVLERLREHLENLMTQEDLRDYARDIEALRREVYIIFQKKLEKVTWVPT</sequence>
<dbReference type="InterPro" id="IPR013918">
    <property type="entry name" value="Nucleotide_exch_fac_Fes1"/>
</dbReference>
<feature type="transmembrane region" description="Helical" evidence="2">
    <location>
        <begin position="125"/>
        <end position="146"/>
    </location>
</feature>
<dbReference type="OrthoDB" id="10250458at2759"/>
<dbReference type="GO" id="GO:0000774">
    <property type="term" value="F:adenyl-nucleotide exchange factor activity"/>
    <property type="evidence" value="ECO:0007669"/>
    <property type="project" value="TreeGrafter"/>
</dbReference>
<dbReference type="InterPro" id="IPR011989">
    <property type="entry name" value="ARM-like"/>
</dbReference>
<keyword evidence="2" id="KW-0472">Membrane</keyword>
<reference evidence="4" key="2">
    <citation type="journal article" date="2022" name="Hortic Res">
        <title>The genome of Dioscorea zingiberensis sheds light on the biosynthesis, origin and evolution of the medicinally important diosgenin saponins.</title>
        <authorList>
            <person name="Li Y."/>
            <person name="Tan C."/>
            <person name="Li Z."/>
            <person name="Guo J."/>
            <person name="Li S."/>
            <person name="Chen X."/>
            <person name="Wang C."/>
            <person name="Dai X."/>
            <person name="Yang H."/>
            <person name="Song W."/>
            <person name="Hou L."/>
            <person name="Xu J."/>
            <person name="Tong Z."/>
            <person name="Xu A."/>
            <person name="Yuan X."/>
            <person name="Wang W."/>
            <person name="Yang Q."/>
            <person name="Chen L."/>
            <person name="Sun Z."/>
            <person name="Wang K."/>
            <person name="Pan B."/>
            <person name="Chen J."/>
            <person name="Bao Y."/>
            <person name="Liu F."/>
            <person name="Qi X."/>
            <person name="Gang D.R."/>
            <person name="Wen J."/>
            <person name="Li J."/>
        </authorList>
    </citation>
    <scope>NUCLEOTIDE SEQUENCE</scope>
    <source>
        <strain evidence="4">Dzin_1.0</strain>
    </source>
</reference>
<feature type="domain" description="Nucleotide exchange factor Fes1" evidence="3">
    <location>
        <begin position="194"/>
        <end position="285"/>
    </location>
</feature>
<name>A0A9D5HAM4_9LILI</name>
<dbReference type="Proteomes" id="UP001085076">
    <property type="component" value="Miscellaneous, Linkage group lg06"/>
</dbReference>
<evidence type="ECO:0000313" key="4">
    <source>
        <dbReference type="EMBL" id="KAJ0969300.1"/>
    </source>
</evidence>
<dbReference type="Gene3D" id="1.25.10.10">
    <property type="entry name" value="Leucine-rich Repeat Variant"/>
    <property type="match status" value="1"/>
</dbReference>
<organism evidence="4 5">
    <name type="scientific">Dioscorea zingiberensis</name>
    <dbReference type="NCBI Taxonomy" id="325984"/>
    <lineage>
        <taxon>Eukaryota</taxon>
        <taxon>Viridiplantae</taxon>
        <taxon>Streptophyta</taxon>
        <taxon>Embryophyta</taxon>
        <taxon>Tracheophyta</taxon>
        <taxon>Spermatophyta</taxon>
        <taxon>Magnoliopsida</taxon>
        <taxon>Liliopsida</taxon>
        <taxon>Dioscoreales</taxon>
        <taxon>Dioscoreaceae</taxon>
        <taxon>Dioscorea</taxon>
    </lineage>
</organism>
<feature type="region of interest" description="Disordered" evidence="1">
    <location>
        <begin position="32"/>
        <end position="52"/>
    </location>
</feature>
<dbReference type="AlphaFoldDB" id="A0A9D5HAM4"/>
<keyword evidence="2" id="KW-1133">Transmembrane helix</keyword>
<dbReference type="Pfam" id="PF08609">
    <property type="entry name" value="Fes1"/>
    <property type="match status" value="1"/>
</dbReference>
<keyword evidence="5" id="KW-1185">Reference proteome</keyword>